<feature type="binding site" evidence="4">
    <location>
        <position position="62"/>
    </location>
    <ligand>
        <name>spermidine</name>
        <dbReference type="ChEBI" id="CHEBI:57834"/>
    </ligand>
</feature>
<dbReference type="InterPro" id="IPR035246">
    <property type="entry name" value="Spermidine_synt_N"/>
</dbReference>
<comment type="function">
    <text evidence="4">Catalyzes the irreversible transfer of a propylamine group from the amino donor S-adenosylmethioninamine (decarboxy-AdoMet) to putrescine (1,4-diaminobutane) to yield spermidine.</text>
</comment>
<evidence type="ECO:0000256" key="6">
    <source>
        <dbReference type="RuleBase" id="RU003836"/>
    </source>
</evidence>
<accession>A0A0L6W618</accession>
<organism evidence="9 10">
    <name type="scientific">Thermincola ferriacetica</name>
    <dbReference type="NCBI Taxonomy" id="281456"/>
    <lineage>
        <taxon>Bacteria</taxon>
        <taxon>Bacillati</taxon>
        <taxon>Bacillota</taxon>
        <taxon>Clostridia</taxon>
        <taxon>Eubacteriales</taxon>
        <taxon>Thermincolaceae</taxon>
        <taxon>Thermincola</taxon>
    </lineage>
</organism>
<dbReference type="PANTHER" id="PTHR11558:SF11">
    <property type="entry name" value="SPERMIDINE SYNTHASE"/>
    <property type="match status" value="1"/>
</dbReference>
<evidence type="ECO:0000256" key="5">
    <source>
        <dbReference type="PROSITE-ProRule" id="PRU00354"/>
    </source>
</evidence>
<sequence length="275" mass="31128">MELWYTEKQTENVGITCKTSQTLHREKTEFQDLAIIDTLQFGRMLVLDGMVQTTVKDEFVYHEMISHVPLMTHPEPKKVLVVGGGDGGTIREIIKHPSVEEAVLCEIDRRVVELSQEYLPEISCGLKDKKVTVLYADGIKHVQDNPNTYDVILVDSTEPVGPAVGLFAKEFYRSIFKALKEDGLFVAQTESPFFNNGLISRVFKDIADVFPIARLYLASVPTYPSGLWSFTLGSKKYDPLNPAVDKELSFETRYYTKGLHRAAFELPRFVSDLLK</sequence>
<reference evidence="10" key="1">
    <citation type="submission" date="2015-07" db="EMBL/GenBank/DDBJ databases">
        <title>Complete Genome of Thermincola ferriacetica strain Z-0001T.</title>
        <authorList>
            <person name="Lusk B."/>
            <person name="Badalamenti J.P."/>
            <person name="Parameswaran P."/>
            <person name="Bond D.R."/>
            <person name="Torres C.I."/>
        </authorList>
    </citation>
    <scope>NUCLEOTIDE SEQUENCE [LARGE SCALE GENOMIC DNA]</scope>
    <source>
        <strain evidence="10">Z-0001</strain>
    </source>
</reference>
<feature type="binding site" evidence="4">
    <location>
        <begin position="155"/>
        <end position="158"/>
    </location>
    <ligand>
        <name>spermidine</name>
        <dbReference type="ChEBI" id="CHEBI:57834"/>
    </ligand>
</feature>
<dbReference type="NCBIfam" id="NF002010">
    <property type="entry name" value="PRK00811.1"/>
    <property type="match status" value="1"/>
</dbReference>
<dbReference type="InterPro" id="IPR029063">
    <property type="entry name" value="SAM-dependent_MTases_sf"/>
</dbReference>
<dbReference type="PATRIC" id="fig|281456.6.peg.19"/>
<dbReference type="PROSITE" id="PS01330">
    <property type="entry name" value="PABS_1"/>
    <property type="match status" value="1"/>
</dbReference>
<feature type="binding site" evidence="4">
    <location>
        <position position="31"/>
    </location>
    <ligand>
        <name>S-methyl-5'-thioadenosine</name>
        <dbReference type="ChEBI" id="CHEBI:17509"/>
    </ligand>
</feature>
<dbReference type="Pfam" id="PF01564">
    <property type="entry name" value="Spermine_synth"/>
    <property type="match status" value="1"/>
</dbReference>
<comment type="caution">
    <text evidence="9">The sequence shown here is derived from an EMBL/GenBank/DDBJ whole genome shotgun (WGS) entry which is preliminary data.</text>
</comment>
<dbReference type="AlphaFoldDB" id="A0A0L6W618"/>
<comment type="catalytic activity">
    <reaction evidence="4 7">
        <text>S-adenosyl 3-(methylsulfanyl)propylamine + putrescine = S-methyl-5'-thioadenosine + spermidine + H(+)</text>
        <dbReference type="Rhea" id="RHEA:12721"/>
        <dbReference type="ChEBI" id="CHEBI:15378"/>
        <dbReference type="ChEBI" id="CHEBI:17509"/>
        <dbReference type="ChEBI" id="CHEBI:57443"/>
        <dbReference type="ChEBI" id="CHEBI:57834"/>
        <dbReference type="ChEBI" id="CHEBI:326268"/>
        <dbReference type="EC" id="2.5.1.16"/>
    </reaction>
</comment>
<dbReference type="InterPro" id="IPR030373">
    <property type="entry name" value="PABS_CS"/>
</dbReference>
<dbReference type="CDD" id="cd02440">
    <property type="entry name" value="AdoMet_MTases"/>
    <property type="match status" value="1"/>
</dbReference>
<protein>
    <recommendedName>
        <fullName evidence="4">Polyamine aminopropyltransferase</fullName>
    </recommendedName>
    <alternativeName>
        <fullName evidence="4">Putrescine aminopropyltransferase</fullName>
        <shortName evidence="4">PAPT</shortName>
    </alternativeName>
    <alternativeName>
        <fullName evidence="4">Spermidine synthase</fullName>
        <shortName evidence="4">SPDS</shortName>
        <shortName evidence="4">SPDSY</shortName>
        <ecNumber evidence="4">2.5.1.16</ecNumber>
    </alternativeName>
</protein>
<evidence type="ECO:0000313" key="9">
    <source>
        <dbReference type="EMBL" id="KNZ70955.1"/>
    </source>
</evidence>
<feature type="binding site" evidence="4">
    <location>
        <begin position="137"/>
        <end position="138"/>
    </location>
    <ligand>
        <name>S-methyl-5'-thioadenosine</name>
        <dbReference type="ChEBI" id="CHEBI:17509"/>
    </ligand>
</feature>
<dbReference type="UniPathway" id="UPA00248">
    <property type="reaction ID" value="UER00314"/>
</dbReference>
<proteinExistence type="inferred from homology"/>
<dbReference type="InterPro" id="IPR001045">
    <property type="entry name" value="Spermi_synthase"/>
</dbReference>
<dbReference type="Pfam" id="PF17284">
    <property type="entry name" value="Spermine_synt_N"/>
    <property type="match status" value="1"/>
</dbReference>
<dbReference type="GO" id="GO:0005829">
    <property type="term" value="C:cytosol"/>
    <property type="evidence" value="ECO:0007669"/>
    <property type="project" value="TreeGrafter"/>
</dbReference>
<evidence type="ECO:0000256" key="1">
    <source>
        <dbReference type="ARBA" id="ARBA00007867"/>
    </source>
</evidence>
<dbReference type="InterPro" id="IPR030374">
    <property type="entry name" value="PABS"/>
</dbReference>
<feature type="binding site" evidence="4">
    <location>
        <position position="86"/>
    </location>
    <ligand>
        <name>spermidine</name>
        <dbReference type="ChEBI" id="CHEBI:57834"/>
    </ligand>
</feature>
<feature type="binding site" evidence="4">
    <location>
        <position position="106"/>
    </location>
    <ligand>
        <name>S-methyl-5'-thioadenosine</name>
        <dbReference type="ChEBI" id="CHEBI:17509"/>
    </ligand>
</feature>
<evidence type="ECO:0000256" key="3">
    <source>
        <dbReference type="ARBA" id="ARBA00023115"/>
    </source>
</evidence>
<keyword evidence="4 7" id="KW-0745">Spermidine biosynthesis</keyword>
<name>A0A0L6W618_9FIRM</name>
<dbReference type="HAMAP" id="MF_00198">
    <property type="entry name" value="Spermidine_synth"/>
    <property type="match status" value="1"/>
</dbReference>
<evidence type="ECO:0000313" key="10">
    <source>
        <dbReference type="Proteomes" id="UP000037175"/>
    </source>
</evidence>
<dbReference type="PROSITE" id="PS51006">
    <property type="entry name" value="PABS_2"/>
    <property type="match status" value="1"/>
</dbReference>
<keyword evidence="2 4" id="KW-0808">Transferase</keyword>
<dbReference type="NCBIfam" id="TIGR00417">
    <property type="entry name" value="speE"/>
    <property type="match status" value="1"/>
</dbReference>
<dbReference type="Gene3D" id="2.30.140.10">
    <property type="entry name" value="Spermidine synthase, tetramerisation domain"/>
    <property type="match status" value="1"/>
</dbReference>
<keyword evidence="10" id="KW-1185">Reference proteome</keyword>
<evidence type="ECO:0000259" key="8">
    <source>
        <dbReference type="PROSITE" id="PS51006"/>
    </source>
</evidence>
<feature type="binding site" evidence="4">
    <location>
        <position position="162"/>
    </location>
    <ligand>
        <name>S-methyl-5'-thioadenosine</name>
        <dbReference type="ChEBI" id="CHEBI:17509"/>
    </ligand>
</feature>
<evidence type="ECO:0000256" key="2">
    <source>
        <dbReference type="ARBA" id="ARBA00022679"/>
    </source>
</evidence>
<dbReference type="SUPFAM" id="SSF53335">
    <property type="entry name" value="S-adenosyl-L-methionine-dependent methyltransferases"/>
    <property type="match status" value="1"/>
</dbReference>
<dbReference type="GO" id="GO:0004766">
    <property type="term" value="F:spermidine synthase activity"/>
    <property type="evidence" value="ECO:0007669"/>
    <property type="project" value="UniProtKB-UniRule"/>
</dbReference>
<comment type="similarity">
    <text evidence="1 4 6">Belongs to the spermidine/spermine synthase family.</text>
</comment>
<evidence type="ECO:0000256" key="7">
    <source>
        <dbReference type="RuleBase" id="RU003837"/>
    </source>
</evidence>
<dbReference type="EMBL" id="LGTE01000001">
    <property type="protein sequence ID" value="KNZ70955.1"/>
    <property type="molecule type" value="Genomic_DNA"/>
</dbReference>
<dbReference type="EC" id="2.5.1.16" evidence="4"/>
<gene>
    <name evidence="4" type="primary">speE</name>
    <name evidence="9" type="ORF">Tfer_0017</name>
</gene>
<dbReference type="Gene3D" id="3.40.50.150">
    <property type="entry name" value="Vaccinia Virus protein VP39"/>
    <property type="match status" value="1"/>
</dbReference>
<keyword evidence="3 4" id="KW-0620">Polyamine biosynthesis</keyword>
<comment type="pathway">
    <text evidence="4">Amine and polyamine biosynthesis; spermidine biosynthesis; spermidine from putrescine: step 1/1.</text>
</comment>
<dbReference type="NCBIfam" id="NF037959">
    <property type="entry name" value="MFS_SpdSyn"/>
    <property type="match status" value="1"/>
</dbReference>
<dbReference type="RefSeq" id="WP_052216352.1">
    <property type="nucleotide sequence ID" value="NZ_LGTE01000001.1"/>
</dbReference>
<dbReference type="GO" id="GO:0008295">
    <property type="term" value="P:spermidine biosynthetic process"/>
    <property type="evidence" value="ECO:0007669"/>
    <property type="project" value="UniProtKB-UniRule"/>
</dbReference>
<comment type="subunit">
    <text evidence="4">Homodimer or homotetramer.</text>
</comment>
<feature type="active site" description="Proton acceptor" evidence="4 5">
    <location>
        <position position="155"/>
    </location>
</feature>
<dbReference type="PANTHER" id="PTHR11558">
    <property type="entry name" value="SPERMIDINE/SPERMINE SYNTHASE"/>
    <property type="match status" value="1"/>
</dbReference>
<feature type="domain" description="PABS" evidence="8">
    <location>
        <begin position="2"/>
        <end position="235"/>
    </location>
</feature>
<dbReference type="Proteomes" id="UP000037175">
    <property type="component" value="Unassembled WGS sequence"/>
</dbReference>
<dbReference type="InterPro" id="IPR037163">
    <property type="entry name" value="Spermidine_synt_N_sf"/>
</dbReference>
<evidence type="ECO:0000256" key="4">
    <source>
        <dbReference type="HAMAP-Rule" id="MF_00198"/>
    </source>
</evidence>